<proteinExistence type="predicted"/>
<organism evidence="1 2">
    <name type="scientific">Symbiodinium necroappetens</name>
    <dbReference type="NCBI Taxonomy" id="1628268"/>
    <lineage>
        <taxon>Eukaryota</taxon>
        <taxon>Sar</taxon>
        <taxon>Alveolata</taxon>
        <taxon>Dinophyceae</taxon>
        <taxon>Suessiales</taxon>
        <taxon>Symbiodiniaceae</taxon>
        <taxon>Symbiodinium</taxon>
    </lineage>
</organism>
<dbReference type="OrthoDB" id="414322at2759"/>
<comment type="caution">
    <text evidence="1">The sequence shown here is derived from an EMBL/GenBank/DDBJ whole genome shotgun (WGS) entry which is preliminary data.</text>
</comment>
<dbReference type="EMBL" id="CAJNJA010027775">
    <property type="protein sequence ID" value="CAE7585564.1"/>
    <property type="molecule type" value="Genomic_DNA"/>
</dbReference>
<protein>
    <submittedName>
        <fullName evidence="1">Uncharacterized protein</fullName>
    </submittedName>
</protein>
<evidence type="ECO:0000313" key="2">
    <source>
        <dbReference type="Proteomes" id="UP000601435"/>
    </source>
</evidence>
<dbReference type="Proteomes" id="UP000601435">
    <property type="component" value="Unassembled WGS sequence"/>
</dbReference>
<accession>A0A812UVA7</accession>
<evidence type="ECO:0000313" key="1">
    <source>
        <dbReference type="EMBL" id="CAE7585564.1"/>
    </source>
</evidence>
<dbReference type="InterPro" id="IPR029044">
    <property type="entry name" value="Nucleotide-diphossugar_trans"/>
</dbReference>
<keyword evidence="2" id="KW-1185">Reference proteome</keyword>
<gene>
    <name evidence="1" type="ORF">SNEC2469_LOCUS16948</name>
</gene>
<dbReference type="SUPFAM" id="SSF53448">
    <property type="entry name" value="Nucleotide-diphospho-sugar transferases"/>
    <property type="match status" value="1"/>
</dbReference>
<sequence>MAYGEAGAPPSDRLTIVVTTSPIPSHPSPVLLRTLFSSFQKHLLQLERCQRLLVCDGFTHPEGRKQLCSEEAYEGFLAAAEELCLQGELGPCRILRLGSCHGYGLALTAALKEVSTEYVLVVQHDWIFVREVEIARAVAAMDADSDIKYIGMQSLTTLGYARRMRLRYGLELPPARHVAGVCLVPQLLWYDKPHICRTEHYRQVVLPAARMDVCQNPERRPGSRGILFRFNNNNNNINNSSNNNIRVILTLRRRLGC</sequence>
<reference evidence="1" key="1">
    <citation type="submission" date="2021-02" db="EMBL/GenBank/DDBJ databases">
        <authorList>
            <person name="Dougan E. K."/>
            <person name="Rhodes N."/>
            <person name="Thang M."/>
            <person name="Chan C."/>
        </authorList>
    </citation>
    <scope>NUCLEOTIDE SEQUENCE</scope>
</reference>
<dbReference type="AlphaFoldDB" id="A0A812UVA7"/>
<name>A0A812UVA7_9DINO</name>